<dbReference type="KEGG" id="htr:EPV75_10375"/>
<proteinExistence type="predicted"/>
<dbReference type="Gene3D" id="2.120.10.30">
    <property type="entry name" value="TolB, C-terminal domain"/>
    <property type="match status" value="1"/>
</dbReference>
<dbReference type="InterPro" id="IPR011042">
    <property type="entry name" value="6-blade_b-propeller_TolB-like"/>
</dbReference>
<dbReference type="Proteomes" id="UP000285478">
    <property type="component" value="Chromosome"/>
</dbReference>
<keyword evidence="4" id="KW-1185">Reference proteome</keyword>
<dbReference type="RefSeq" id="WP_128385340.1">
    <property type="nucleotide sequence ID" value="NZ_CP035033.1"/>
</dbReference>
<feature type="chain" id="PRO_5019017896" description="SMP-30/Gluconolactonase/LRE-like region domain-containing protein" evidence="1">
    <location>
        <begin position="27"/>
        <end position="295"/>
    </location>
</feature>
<dbReference type="SUPFAM" id="SSF63829">
    <property type="entry name" value="Calcium-dependent phosphotriesterase"/>
    <property type="match status" value="1"/>
</dbReference>
<dbReference type="AlphaFoldDB" id="A0A410H537"/>
<sequence length="295" mass="31952">MLLKKHPLAWALAALLPTLPFTTTLADNAHLKGVGFATPEAMEYEADSDTYLVANINGSPFEKDDNGFISKLSPDGEVIELKWLDGASDDIALNAPKGMVTQDGKLYVADIDRLRVFDLSSKKQLDDIVFPGSSFINGVSPAPDGGLYVTDSGMAPGFKPSGTEAIYKVDAGGKVIKLKSGKLGHPNGVYAKGDTLWMVTLGSGQLRTMTLDGTETSRMTLPFNRLDGLIVTNDNRLITSSWKAKGVYEITPDDHLELIVGDLESPADLGYDSKRNRLLIPLFLKDEVVIYSLED</sequence>
<dbReference type="EMBL" id="CP035033">
    <property type="protein sequence ID" value="QAB16042.1"/>
    <property type="molecule type" value="Genomic_DNA"/>
</dbReference>
<dbReference type="InterPro" id="IPR013658">
    <property type="entry name" value="SGL"/>
</dbReference>
<accession>A0A410H537</accession>
<feature type="domain" description="SMP-30/Gluconolactonase/LRE-like region" evidence="2">
    <location>
        <begin position="77"/>
        <end position="255"/>
    </location>
</feature>
<reference evidence="3 4" key="1">
    <citation type="journal article" date="2018" name="Environ. Microbiol.">
        <title>Genomes of ubiquitous marine and hypersaline Hydrogenovibrio, Thiomicrorhabdus and Thiomicrospira spp. encode a diversity of mechanisms to sustain chemolithoautotrophy in heterogeneous environments.</title>
        <authorList>
            <person name="Scott K.M."/>
            <person name="Williams J."/>
            <person name="Porter C.M.B."/>
            <person name="Russel S."/>
            <person name="Harmer T.L."/>
            <person name="Paul J.H."/>
            <person name="Antonen K.M."/>
            <person name="Bridges M.K."/>
            <person name="Camper G.J."/>
            <person name="Campla C.K."/>
            <person name="Casella L.G."/>
            <person name="Chase E."/>
            <person name="Conrad J.W."/>
            <person name="Cruz M.C."/>
            <person name="Dunlap D.S."/>
            <person name="Duran L."/>
            <person name="Fahsbender E.M."/>
            <person name="Goldsmith D.B."/>
            <person name="Keeley R.F."/>
            <person name="Kondoff M.R."/>
            <person name="Kussy B.I."/>
            <person name="Lane M.K."/>
            <person name="Lawler S."/>
            <person name="Leigh B.A."/>
            <person name="Lewis C."/>
            <person name="Lostal L.M."/>
            <person name="Marking D."/>
            <person name="Mancera P.A."/>
            <person name="McClenthan E.C."/>
            <person name="McIntyre E.A."/>
            <person name="Mine J.A."/>
            <person name="Modi S."/>
            <person name="Moore B.D."/>
            <person name="Morgan W.A."/>
            <person name="Nelson K.M."/>
            <person name="Nguyen K.N."/>
            <person name="Ogburn N."/>
            <person name="Parrino D.G."/>
            <person name="Pedapudi A.D."/>
            <person name="Pelham R.P."/>
            <person name="Preece A.M."/>
            <person name="Rampersad E.A."/>
            <person name="Richardson J.C."/>
            <person name="Rodgers C.M."/>
            <person name="Schaffer B.L."/>
            <person name="Sheridan N.E."/>
            <person name="Solone M.R."/>
            <person name="Staley Z.R."/>
            <person name="Tabuchi M."/>
            <person name="Waide R.J."/>
            <person name="Wanjugi P.W."/>
            <person name="Young S."/>
            <person name="Clum A."/>
            <person name="Daum C."/>
            <person name="Huntemann M."/>
            <person name="Ivanova N."/>
            <person name="Kyrpides N."/>
            <person name="Mikhailova N."/>
            <person name="Palaniappan K."/>
            <person name="Pillay M."/>
            <person name="Reddy T.B.K."/>
            <person name="Shapiro N."/>
            <person name="Stamatis D."/>
            <person name="Varghese N."/>
            <person name="Woyke T."/>
            <person name="Boden R."/>
            <person name="Freyermuth S.K."/>
            <person name="Kerfeld C.A."/>
        </authorList>
    </citation>
    <scope>NUCLEOTIDE SEQUENCE [LARGE SCALE GENOMIC DNA]</scope>
    <source>
        <strain evidence="3 4">JR-2</strain>
    </source>
</reference>
<evidence type="ECO:0000313" key="4">
    <source>
        <dbReference type="Proteomes" id="UP000285478"/>
    </source>
</evidence>
<evidence type="ECO:0000313" key="3">
    <source>
        <dbReference type="EMBL" id="QAB16042.1"/>
    </source>
</evidence>
<evidence type="ECO:0000259" key="2">
    <source>
        <dbReference type="Pfam" id="PF08450"/>
    </source>
</evidence>
<evidence type="ECO:0000256" key="1">
    <source>
        <dbReference type="SAM" id="SignalP"/>
    </source>
</evidence>
<feature type="signal peptide" evidence="1">
    <location>
        <begin position="1"/>
        <end position="26"/>
    </location>
</feature>
<keyword evidence="1" id="KW-0732">Signal</keyword>
<gene>
    <name evidence="3" type="ORF">EPV75_10375</name>
</gene>
<organism evidence="3 4">
    <name type="scientific">Hydrogenovibrio thermophilus</name>
    <dbReference type="NCBI Taxonomy" id="265883"/>
    <lineage>
        <taxon>Bacteria</taxon>
        <taxon>Pseudomonadati</taxon>
        <taxon>Pseudomonadota</taxon>
        <taxon>Gammaproteobacteria</taxon>
        <taxon>Thiotrichales</taxon>
        <taxon>Piscirickettsiaceae</taxon>
        <taxon>Hydrogenovibrio</taxon>
    </lineage>
</organism>
<name>A0A410H537_9GAMM</name>
<protein>
    <recommendedName>
        <fullName evidence="2">SMP-30/Gluconolactonase/LRE-like region domain-containing protein</fullName>
    </recommendedName>
</protein>
<dbReference type="Pfam" id="PF08450">
    <property type="entry name" value="SGL"/>
    <property type="match status" value="1"/>
</dbReference>